<dbReference type="Pfam" id="PF18480">
    <property type="entry name" value="DUF5615"/>
    <property type="match status" value="1"/>
</dbReference>
<sequence length="111" mass="12538">MSRRKVLLDECVDRKFAGHIVGHEVQTVRSAGWTSFKNGDLLRRAQPEFDVLVTTDRNFIYQQYIAKFDIAVIVLSGKIYNRIQDLLPLIPDLLEAIPVVKPGTSLVLKAS</sequence>
<reference evidence="2" key="1">
    <citation type="submission" date="2019-02" db="EMBL/GenBank/DDBJ databases">
        <authorList>
            <person name="Gruber-Vodicka R. H."/>
            <person name="Seah K. B. B."/>
        </authorList>
    </citation>
    <scope>NUCLEOTIDE SEQUENCE</scope>
    <source>
        <strain evidence="2">BECK_BZ106</strain>
    </source>
</reference>
<evidence type="ECO:0000313" key="2">
    <source>
        <dbReference type="EMBL" id="VFJ60060.1"/>
    </source>
</evidence>
<dbReference type="SUPFAM" id="SSF141255">
    <property type="entry name" value="YccV-like"/>
    <property type="match status" value="1"/>
</dbReference>
<accession>A0A450T0Y1</accession>
<dbReference type="EMBL" id="CAADFD010000053">
    <property type="protein sequence ID" value="VFJ60060.1"/>
    <property type="molecule type" value="Genomic_DNA"/>
</dbReference>
<proteinExistence type="predicted"/>
<gene>
    <name evidence="2" type="ORF">BECKFW1821B_GA0114236_105325</name>
</gene>
<dbReference type="InterPro" id="IPR036623">
    <property type="entry name" value="Hemimethylated_DNA-bd_sf"/>
</dbReference>
<protein>
    <recommendedName>
        <fullName evidence="1">DUF5615 domain-containing protein</fullName>
    </recommendedName>
</protein>
<dbReference type="AlphaFoldDB" id="A0A450T0Y1"/>
<dbReference type="InterPro" id="IPR041049">
    <property type="entry name" value="DUF5615"/>
</dbReference>
<evidence type="ECO:0000259" key="1">
    <source>
        <dbReference type="Pfam" id="PF18480"/>
    </source>
</evidence>
<dbReference type="GO" id="GO:0003677">
    <property type="term" value="F:DNA binding"/>
    <property type="evidence" value="ECO:0007669"/>
    <property type="project" value="InterPro"/>
</dbReference>
<feature type="domain" description="DUF5615" evidence="1">
    <location>
        <begin position="5"/>
        <end position="76"/>
    </location>
</feature>
<organism evidence="2">
    <name type="scientific">Candidatus Kentrum sp. FW</name>
    <dbReference type="NCBI Taxonomy" id="2126338"/>
    <lineage>
        <taxon>Bacteria</taxon>
        <taxon>Pseudomonadati</taxon>
        <taxon>Pseudomonadota</taxon>
        <taxon>Gammaproteobacteria</taxon>
        <taxon>Candidatus Kentrum</taxon>
    </lineage>
</organism>
<name>A0A450T0Y1_9GAMM</name>